<organism evidence="3 4">
    <name type="scientific">Funneliformis mosseae</name>
    <name type="common">Endomycorrhizal fungus</name>
    <name type="synonym">Glomus mosseae</name>
    <dbReference type="NCBI Taxonomy" id="27381"/>
    <lineage>
        <taxon>Eukaryota</taxon>
        <taxon>Fungi</taxon>
        <taxon>Fungi incertae sedis</taxon>
        <taxon>Mucoromycota</taxon>
        <taxon>Glomeromycotina</taxon>
        <taxon>Glomeromycetes</taxon>
        <taxon>Glomerales</taxon>
        <taxon>Glomeraceae</taxon>
        <taxon>Funneliformis</taxon>
    </lineage>
</organism>
<dbReference type="AlphaFoldDB" id="A0A9N9EVB2"/>
<dbReference type="Proteomes" id="UP000789375">
    <property type="component" value="Unassembled WGS sequence"/>
</dbReference>
<feature type="compositionally biased region" description="Polar residues" evidence="1">
    <location>
        <begin position="43"/>
        <end position="64"/>
    </location>
</feature>
<feature type="region of interest" description="Disordered" evidence="1">
    <location>
        <begin position="23"/>
        <end position="78"/>
    </location>
</feature>
<accession>A0A9N9EVB2</accession>
<dbReference type="EMBL" id="CAJVPP010007798">
    <property type="protein sequence ID" value="CAG8691762.1"/>
    <property type="molecule type" value="Genomic_DNA"/>
</dbReference>
<proteinExistence type="predicted"/>
<sequence length="282" mass="31024">MASKRKFTLALSSELAAAVAAENNSLNDKAASSTPKVVEDPNPDSSPVPANNPTSAQNQQKLSANSLPNDDDDEDLSSSVSVVTLLNNNNNSGQDCLRVQELFRKSPVEGIRWEIDDIDIGLAINIRNGLMNRIGTDGTTLTLTTLQHSNVLPQQSLPGISQEHTKNQLQEKCKALFLRTRNNSTDLYEELIIRMCNISKTDDRLGSLVKDATDQPKLRKDQLIVTKLGIFVRMVTKKVLIAMIMGEDTQQVIKTCDEITFDLKIPTKPGVVKELSVRELLG</sequence>
<feature type="signal peptide" evidence="2">
    <location>
        <begin position="1"/>
        <end position="21"/>
    </location>
</feature>
<gene>
    <name evidence="3" type="ORF">FMOSSE_LOCUS13381</name>
</gene>
<protein>
    <submittedName>
        <fullName evidence="3">11549_t:CDS:1</fullName>
    </submittedName>
</protein>
<evidence type="ECO:0000313" key="4">
    <source>
        <dbReference type="Proteomes" id="UP000789375"/>
    </source>
</evidence>
<keyword evidence="4" id="KW-1185">Reference proteome</keyword>
<evidence type="ECO:0000313" key="3">
    <source>
        <dbReference type="EMBL" id="CAG8691762.1"/>
    </source>
</evidence>
<feature type="chain" id="PRO_5040276708" evidence="2">
    <location>
        <begin position="22"/>
        <end position="282"/>
    </location>
</feature>
<comment type="caution">
    <text evidence="3">The sequence shown here is derived from an EMBL/GenBank/DDBJ whole genome shotgun (WGS) entry which is preliminary data.</text>
</comment>
<keyword evidence="2" id="KW-0732">Signal</keyword>
<name>A0A9N9EVB2_FUNMO</name>
<reference evidence="3" key="1">
    <citation type="submission" date="2021-06" db="EMBL/GenBank/DDBJ databases">
        <authorList>
            <person name="Kallberg Y."/>
            <person name="Tangrot J."/>
            <person name="Rosling A."/>
        </authorList>
    </citation>
    <scope>NUCLEOTIDE SEQUENCE</scope>
    <source>
        <strain evidence="3">87-6 pot B 2015</strain>
    </source>
</reference>
<evidence type="ECO:0000256" key="1">
    <source>
        <dbReference type="SAM" id="MobiDB-lite"/>
    </source>
</evidence>
<evidence type="ECO:0000256" key="2">
    <source>
        <dbReference type="SAM" id="SignalP"/>
    </source>
</evidence>